<dbReference type="Pfam" id="PF25944">
    <property type="entry name" value="Beta-barrel_RND"/>
    <property type="match status" value="1"/>
</dbReference>
<gene>
    <name evidence="9" type="ORF">PQU98_03065</name>
</gene>
<dbReference type="RefSeq" id="WP_272743404.1">
    <property type="nucleotide sequence ID" value="NZ_JAQQKV010000001.1"/>
</dbReference>
<dbReference type="EMBL" id="JAQQKV010000001">
    <property type="protein sequence ID" value="MDC7675094.1"/>
    <property type="molecule type" value="Genomic_DNA"/>
</dbReference>
<dbReference type="InterPro" id="IPR058624">
    <property type="entry name" value="MdtA-like_HH"/>
</dbReference>
<comment type="caution">
    <text evidence="9">The sequence shown here is derived from an EMBL/GenBank/DDBJ whole genome shotgun (WGS) entry which is preliminary data.</text>
</comment>
<feature type="coiled-coil region" evidence="3">
    <location>
        <begin position="142"/>
        <end position="176"/>
    </location>
</feature>
<feature type="domain" description="Multidrug resistance protein MdtA-like C-terminal permuted SH3" evidence="8">
    <location>
        <begin position="311"/>
        <end position="369"/>
    </location>
</feature>
<evidence type="ECO:0000259" key="6">
    <source>
        <dbReference type="Pfam" id="PF25917"/>
    </source>
</evidence>
<dbReference type="Gene3D" id="1.10.287.470">
    <property type="entry name" value="Helix hairpin bin"/>
    <property type="match status" value="1"/>
</dbReference>
<keyword evidence="10" id="KW-1185">Reference proteome</keyword>
<dbReference type="InterPro" id="IPR058627">
    <property type="entry name" value="MdtA-like_C"/>
</dbReference>
<protein>
    <submittedName>
        <fullName evidence="9">Efflux RND transporter periplasmic adaptor subunit</fullName>
    </submittedName>
</protein>
<reference evidence="9 10" key="1">
    <citation type="submission" date="2023-01" db="EMBL/GenBank/DDBJ databases">
        <title>Novel species of the genus Asticcacaulis isolated from rivers.</title>
        <authorList>
            <person name="Lu H."/>
        </authorList>
    </citation>
    <scope>NUCLEOTIDE SEQUENCE [LARGE SCALE GENOMIC DNA]</scope>
    <source>
        <strain evidence="9 10">LKC15W</strain>
    </source>
</reference>
<dbReference type="Proteomes" id="UP001218579">
    <property type="component" value="Unassembled WGS sequence"/>
</dbReference>
<evidence type="ECO:0000259" key="7">
    <source>
        <dbReference type="Pfam" id="PF25944"/>
    </source>
</evidence>
<dbReference type="Gene3D" id="2.40.50.100">
    <property type="match status" value="1"/>
</dbReference>
<dbReference type="SUPFAM" id="SSF111369">
    <property type="entry name" value="HlyD-like secretion proteins"/>
    <property type="match status" value="1"/>
</dbReference>
<name>A0ABT5HFQ8_9CAUL</name>
<feature type="region of interest" description="Disordered" evidence="4">
    <location>
        <begin position="387"/>
        <end position="408"/>
    </location>
</feature>
<dbReference type="NCBIfam" id="TIGR01730">
    <property type="entry name" value="RND_mfp"/>
    <property type="match status" value="1"/>
</dbReference>
<dbReference type="InterPro" id="IPR006143">
    <property type="entry name" value="RND_pump_MFP"/>
</dbReference>
<dbReference type="Pfam" id="PF25967">
    <property type="entry name" value="RND-MFP_C"/>
    <property type="match status" value="1"/>
</dbReference>
<organism evidence="9 10">
    <name type="scientific">Asticcacaulis machinosus</name>
    <dbReference type="NCBI Taxonomy" id="2984211"/>
    <lineage>
        <taxon>Bacteria</taxon>
        <taxon>Pseudomonadati</taxon>
        <taxon>Pseudomonadota</taxon>
        <taxon>Alphaproteobacteria</taxon>
        <taxon>Caulobacterales</taxon>
        <taxon>Caulobacteraceae</taxon>
        <taxon>Asticcacaulis</taxon>
    </lineage>
</organism>
<dbReference type="PANTHER" id="PTHR30158">
    <property type="entry name" value="ACRA/E-RELATED COMPONENT OF DRUG EFFLUX TRANSPORTER"/>
    <property type="match status" value="1"/>
</dbReference>
<feature type="domain" description="Multidrug resistance protein MdtA-like barrel-sandwich hybrid" evidence="6">
    <location>
        <begin position="73"/>
        <end position="213"/>
    </location>
</feature>
<evidence type="ECO:0000256" key="1">
    <source>
        <dbReference type="ARBA" id="ARBA00004196"/>
    </source>
</evidence>
<sequence>MRIHLRTLMGHTGRAALIVGAAGVLFVGCGNKNAAQGMGAGGPAEVGIVVVQSEPVTLTTELSGRTSAFLVSEVRPQVNGIVKSRLFEEGSVVSAGQSLYQIDAAPYQAAYNSAAAGLAQANASLTSAKLLAGRYTELVKINAVSQQANDDAQAALQTAEANVAAQRAAVENARINLGYTKVSAPISGRIGKSSVTSGALVTAAQATPLATIQATDRIYVDINQTTSELLSLQKAMADGSLNASSSAEVELILEDGSVYPQKGRLEFSDVTVDPETGSVNLRAIFNNPNGTLLPGMYVRARLSKGVVGQGILVPQAAVQRDPKGNASVMVVGKDNKVEPRPVQIAQMMGDKWVVTSGLQSNDRVIVDGLMKVRGDAPVKPVVVGAKESDAPAPAAKAAAAPAQSSAKQ</sequence>
<dbReference type="Pfam" id="PF25917">
    <property type="entry name" value="BSH_RND"/>
    <property type="match status" value="1"/>
</dbReference>
<dbReference type="PROSITE" id="PS51257">
    <property type="entry name" value="PROKAR_LIPOPROTEIN"/>
    <property type="match status" value="1"/>
</dbReference>
<proteinExistence type="inferred from homology"/>
<dbReference type="InterPro" id="IPR058625">
    <property type="entry name" value="MdtA-like_BSH"/>
</dbReference>
<evidence type="ECO:0000313" key="10">
    <source>
        <dbReference type="Proteomes" id="UP001218579"/>
    </source>
</evidence>
<comment type="subcellular location">
    <subcellularLocation>
        <location evidence="1">Cell envelope</location>
    </subcellularLocation>
</comment>
<evidence type="ECO:0000313" key="9">
    <source>
        <dbReference type="EMBL" id="MDC7675094.1"/>
    </source>
</evidence>
<evidence type="ECO:0000259" key="8">
    <source>
        <dbReference type="Pfam" id="PF25967"/>
    </source>
</evidence>
<feature type="compositionally biased region" description="Low complexity" evidence="4">
    <location>
        <begin position="390"/>
        <end position="408"/>
    </location>
</feature>
<dbReference type="Gene3D" id="2.40.420.20">
    <property type="match status" value="1"/>
</dbReference>
<evidence type="ECO:0000256" key="3">
    <source>
        <dbReference type="SAM" id="Coils"/>
    </source>
</evidence>
<accession>A0ABT5HFQ8</accession>
<evidence type="ECO:0000259" key="5">
    <source>
        <dbReference type="Pfam" id="PF25876"/>
    </source>
</evidence>
<comment type="similarity">
    <text evidence="2">Belongs to the membrane fusion protein (MFP) (TC 8.A.1) family.</text>
</comment>
<dbReference type="PANTHER" id="PTHR30158:SF3">
    <property type="entry name" value="MULTIDRUG EFFLUX PUMP SUBUNIT ACRA-RELATED"/>
    <property type="match status" value="1"/>
</dbReference>
<feature type="domain" description="Multidrug resistance protein MdtA-like alpha-helical hairpin" evidence="5">
    <location>
        <begin position="111"/>
        <end position="180"/>
    </location>
</feature>
<evidence type="ECO:0000256" key="2">
    <source>
        <dbReference type="ARBA" id="ARBA00009477"/>
    </source>
</evidence>
<dbReference type="Gene3D" id="2.40.30.170">
    <property type="match status" value="1"/>
</dbReference>
<feature type="domain" description="Multidrug resistance protein MdtA-like beta-barrel" evidence="7">
    <location>
        <begin position="218"/>
        <end position="305"/>
    </location>
</feature>
<dbReference type="InterPro" id="IPR058626">
    <property type="entry name" value="MdtA-like_b-barrel"/>
</dbReference>
<evidence type="ECO:0000256" key="4">
    <source>
        <dbReference type="SAM" id="MobiDB-lite"/>
    </source>
</evidence>
<dbReference type="Pfam" id="PF25876">
    <property type="entry name" value="HH_MFP_RND"/>
    <property type="match status" value="1"/>
</dbReference>
<keyword evidence="3" id="KW-0175">Coiled coil</keyword>